<dbReference type="GO" id="GO:0010038">
    <property type="term" value="P:response to metal ion"/>
    <property type="evidence" value="ECO:0007669"/>
    <property type="project" value="InterPro"/>
</dbReference>
<dbReference type="FunFam" id="3.40.50.150:FF:000101">
    <property type="entry name" value="Thiopurine S-methyltransferase"/>
    <property type="match status" value="1"/>
</dbReference>
<protein>
    <recommendedName>
        <fullName evidence="4 9">Thiopurine S-methyltransferase</fullName>
        <ecNumber evidence="4 9">2.1.1.67</ecNumber>
    </recommendedName>
    <alternativeName>
        <fullName evidence="9">Thiopurine methyltransferase</fullName>
    </alternativeName>
</protein>
<keyword evidence="11" id="KW-1185">Reference proteome</keyword>
<comment type="subcellular location">
    <subcellularLocation>
        <location evidence="2 9">Cytoplasm</location>
    </subcellularLocation>
</comment>
<feature type="binding site" evidence="9">
    <location>
        <position position="45"/>
    </location>
    <ligand>
        <name>S-adenosyl-L-methionine</name>
        <dbReference type="ChEBI" id="CHEBI:59789"/>
    </ligand>
</feature>
<evidence type="ECO:0000256" key="5">
    <source>
        <dbReference type="ARBA" id="ARBA00022490"/>
    </source>
</evidence>
<dbReference type="AlphaFoldDB" id="A0A1H3VKX4"/>
<dbReference type="STRING" id="89524.SAMN05444370_101178"/>
<dbReference type="PROSITE" id="PS51585">
    <property type="entry name" value="SAM_MT_TPMT"/>
    <property type="match status" value="1"/>
</dbReference>
<evidence type="ECO:0000256" key="9">
    <source>
        <dbReference type="HAMAP-Rule" id="MF_00812"/>
    </source>
</evidence>
<name>A0A1H3VKX4_9RHOB</name>
<dbReference type="PIRSF" id="PIRSF023956">
    <property type="entry name" value="Thiopurine_S-methyltransferase"/>
    <property type="match status" value="1"/>
</dbReference>
<reference evidence="10 11" key="1">
    <citation type="submission" date="2016-10" db="EMBL/GenBank/DDBJ databases">
        <authorList>
            <person name="de Groot N.N."/>
        </authorList>
    </citation>
    <scope>NUCLEOTIDE SEQUENCE [LARGE SCALE GENOMIC DNA]</scope>
    <source>
        <strain evidence="10 11">DSM 15345</strain>
    </source>
</reference>
<dbReference type="PANTHER" id="PTHR10259:SF11">
    <property type="entry name" value="THIOPURINE S-METHYLTRANSFERASE"/>
    <property type="match status" value="1"/>
</dbReference>
<evidence type="ECO:0000256" key="8">
    <source>
        <dbReference type="ARBA" id="ARBA00022691"/>
    </source>
</evidence>
<evidence type="ECO:0000256" key="7">
    <source>
        <dbReference type="ARBA" id="ARBA00022679"/>
    </source>
</evidence>
<feature type="binding site" evidence="9">
    <location>
        <position position="10"/>
    </location>
    <ligand>
        <name>S-adenosyl-L-methionine</name>
        <dbReference type="ChEBI" id="CHEBI:59789"/>
    </ligand>
</feature>
<dbReference type="InterPro" id="IPR022474">
    <property type="entry name" value="Thiopur_S-MeTfrase_Se/Te_detox"/>
</dbReference>
<comment type="catalytic activity">
    <reaction evidence="1 9">
        <text>S-adenosyl-L-methionine + a thiopurine = S-adenosyl-L-homocysteine + a thiopurine S-methylether.</text>
        <dbReference type="EC" id="2.1.1.67"/>
    </reaction>
</comment>
<dbReference type="Gene3D" id="3.40.50.150">
    <property type="entry name" value="Vaccinia Virus protein VP39"/>
    <property type="match status" value="1"/>
</dbReference>
<keyword evidence="5 9" id="KW-0963">Cytoplasm</keyword>
<dbReference type="OrthoDB" id="9778208at2"/>
<dbReference type="RefSeq" id="WP_093247594.1">
    <property type="nucleotide sequence ID" value="NZ_FNQM01000001.1"/>
</dbReference>
<evidence type="ECO:0000256" key="3">
    <source>
        <dbReference type="ARBA" id="ARBA00008145"/>
    </source>
</evidence>
<dbReference type="NCBIfam" id="TIGR03840">
    <property type="entry name" value="TMPT_Se_Te"/>
    <property type="match status" value="1"/>
</dbReference>
<dbReference type="GO" id="GO:0008119">
    <property type="term" value="F:thiopurine S-methyltransferase activity"/>
    <property type="evidence" value="ECO:0007669"/>
    <property type="project" value="UniProtKB-UniRule"/>
</dbReference>
<proteinExistence type="inferred from homology"/>
<dbReference type="HAMAP" id="MF_00812">
    <property type="entry name" value="Thiopur_methtran"/>
    <property type="match status" value="1"/>
</dbReference>
<evidence type="ECO:0000256" key="2">
    <source>
        <dbReference type="ARBA" id="ARBA00004496"/>
    </source>
</evidence>
<evidence type="ECO:0000256" key="1">
    <source>
        <dbReference type="ARBA" id="ARBA00000903"/>
    </source>
</evidence>
<dbReference type="InterPro" id="IPR029063">
    <property type="entry name" value="SAM-dependent_MTases_sf"/>
</dbReference>
<dbReference type="NCBIfam" id="NF009732">
    <property type="entry name" value="PRK13255.1"/>
    <property type="match status" value="1"/>
</dbReference>
<feature type="binding site" evidence="9">
    <location>
        <position position="66"/>
    </location>
    <ligand>
        <name>S-adenosyl-L-methionine</name>
        <dbReference type="ChEBI" id="CHEBI:59789"/>
    </ligand>
</feature>
<keyword evidence="7 9" id="KW-0808">Transferase</keyword>
<dbReference type="EMBL" id="FNQM01000001">
    <property type="protein sequence ID" value="SDZ75420.1"/>
    <property type="molecule type" value="Genomic_DNA"/>
</dbReference>
<dbReference type="InterPro" id="IPR025835">
    <property type="entry name" value="Thiopurine_S-MeTrfase"/>
</dbReference>
<dbReference type="InterPro" id="IPR008854">
    <property type="entry name" value="TPMT"/>
</dbReference>
<dbReference type="Pfam" id="PF05724">
    <property type="entry name" value="TPMT"/>
    <property type="match status" value="1"/>
</dbReference>
<evidence type="ECO:0000313" key="10">
    <source>
        <dbReference type="EMBL" id="SDZ75420.1"/>
    </source>
</evidence>
<dbReference type="GO" id="GO:0005737">
    <property type="term" value="C:cytoplasm"/>
    <property type="evidence" value="ECO:0007669"/>
    <property type="project" value="UniProtKB-SubCell"/>
</dbReference>
<dbReference type="SUPFAM" id="SSF53335">
    <property type="entry name" value="S-adenosyl-L-methionine-dependent methyltransferases"/>
    <property type="match status" value="1"/>
</dbReference>
<feature type="binding site" evidence="9">
    <location>
        <position position="123"/>
    </location>
    <ligand>
        <name>S-adenosyl-L-methionine</name>
        <dbReference type="ChEBI" id="CHEBI:59789"/>
    </ligand>
</feature>
<evidence type="ECO:0000256" key="6">
    <source>
        <dbReference type="ARBA" id="ARBA00022603"/>
    </source>
</evidence>
<evidence type="ECO:0000313" key="11">
    <source>
        <dbReference type="Proteomes" id="UP000198703"/>
    </source>
</evidence>
<gene>
    <name evidence="9" type="primary">tpm</name>
    <name evidence="10" type="ORF">SAMN05444370_101178</name>
</gene>
<dbReference type="PANTHER" id="PTHR10259">
    <property type="entry name" value="THIOPURINE S-METHYLTRANSFERASE"/>
    <property type="match status" value="1"/>
</dbReference>
<organism evidence="10 11">
    <name type="scientific">Rubrimonas cliftonensis</name>
    <dbReference type="NCBI Taxonomy" id="89524"/>
    <lineage>
        <taxon>Bacteria</taxon>
        <taxon>Pseudomonadati</taxon>
        <taxon>Pseudomonadota</taxon>
        <taxon>Alphaproteobacteria</taxon>
        <taxon>Rhodobacterales</taxon>
        <taxon>Paracoccaceae</taxon>
        <taxon>Rubrimonas</taxon>
    </lineage>
</organism>
<comment type="similarity">
    <text evidence="3 9">Belongs to the class I-like SAM-binding methyltransferase superfamily. TPMT family.</text>
</comment>
<sequence length="210" mass="23273">MDADFWRKRWEACEIGFHEDEANELLVAHWGALGTEPGDRVFVPLCGKTRDIAWLLSRGHRVAGAELSEIAVRQLFDELGCAPETVVDGSLVKFSAENVEIFVGDIFELTAERLGPVEAVYDRAATVALPHDMRTRYATHLRSLTQRAPQFVICFEYDQSALEGPPFSVNEAEMERLHAGDYALSKIAERPVAGGLKGRCPASEAAWLLT</sequence>
<keyword evidence="8 9" id="KW-0949">S-adenosyl-L-methionine</keyword>
<keyword evidence="6 9" id="KW-0489">Methyltransferase</keyword>
<dbReference type="Proteomes" id="UP000198703">
    <property type="component" value="Unassembled WGS sequence"/>
</dbReference>
<accession>A0A1H3VKX4</accession>
<dbReference type="GO" id="GO:0032259">
    <property type="term" value="P:methylation"/>
    <property type="evidence" value="ECO:0007669"/>
    <property type="project" value="UniProtKB-KW"/>
</dbReference>
<dbReference type="EC" id="2.1.1.67" evidence="4 9"/>
<evidence type="ECO:0000256" key="4">
    <source>
        <dbReference type="ARBA" id="ARBA00011905"/>
    </source>
</evidence>